<dbReference type="CDD" id="cd16571">
    <property type="entry name" value="RING-HC_SIAHs"/>
    <property type="match status" value="1"/>
</dbReference>
<evidence type="ECO:0000256" key="5">
    <source>
        <dbReference type="ARBA" id="ARBA00022679"/>
    </source>
</evidence>
<evidence type="ECO:0000256" key="8">
    <source>
        <dbReference type="ARBA" id="ARBA00022786"/>
    </source>
</evidence>
<dbReference type="EMBL" id="OX451736">
    <property type="protein sequence ID" value="CAI8586103.1"/>
    <property type="molecule type" value="Genomic_DNA"/>
</dbReference>
<dbReference type="InterPro" id="IPR019956">
    <property type="entry name" value="Ubiquitin_dom"/>
</dbReference>
<feature type="domain" description="Ubiquitin-like" evidence="12">
    <location>
        <begin position="265"/>
        <end position="335"/>
    </location>
</feature>
<keyword evidence="7 11" id="KW-0863">Zinc-finger</keyword>
<proteinExistence type="inferred from homology"/>
<feature type="domain" description="SIAH-type" evidence="13">
    <location>
        <begin position="88"/>
        <end position="146"/>
    </location>
</feature>
<evidence type="ECO:0000256" key="4">
    <source>
        <dbReference type="ARBA" id="ARBA00012483"/>
    </source>
</evidence>
<evidence type="ECO:0000256" key="3">
    <source>
        <dbReference type="ARBA" id="ARBA00009119"/>
    </source>
</evidence>
<evidence type="ECO:0000256" key="2">
    <source>
        <dbReference type="ARBA" id="ARBA00004906"/>
    </source>
</evidence>
<evidence type="ECO:0000256" key="9">
    <source>
        <dbReference type="ARBA" id="ARBA00022833"/>
    </source>
</evidence>
<sequence length="349" mass="39365">MDSCSKDSVNSEEDVASKEDNSVSVIISNPKVLDCYNCFQPLTVPVFQCDNGHTFCSTCCPQLENKCVQCSSRISSKGCKAIENILQSIEMPCSNEEYGCRETITYIGKKKHVERCKFAPCYCPLLGCDFVAESRVLSNHFSHKHEGSLIKFSYGHSFIVSLKFDEKTIVLQEENSGKLFILHNSAMLLGNSVNISCIDPNFFKAYYGYDILARSKNCSLKLHSSAKNIQKVTLASNSSEFLVIPSSYFGSSKFVKLEICITCKMQIFLRNLHGKTTTLNVESSDTIANVKEVILDMDGIPVSKQRLFFQGRQLDDRSTIADCNIQNESTLHLLLHLWRFRIIKKIIYK</sequence>
<dbReference type="GO" id="GO:0061630">
    <property type="term" value="F:ubiquitin protein ligase activity"/>
    <property type="evidence" value="ECO:0007669"/>
    <property type="project" value="UniProtKB-EC"/>
</dbReference>
<evidence type="ECO:0000259" key="12">
    <source>
        <dbReference type="PROSITE" id="PS50053"/>
    </source>
</evidence>
<evidence type="ECO:0000313" key="15">
    <source>
        <dbReference type="Proteomes" id="UP001157006"/>
    </source>
</evidence>
<dbReference type="Gene3D" id="3.10.20.90">
    <property type="entry name" value="Phosphatidylinositol 3-kinase Catalytic Subunit, Chain A, domain 1"/>
    <property type="match status" value="1"/>
</dbReference>
<protein>
    <recommendedName>
        <fullName evidence="4">RING-type E3 ubiquitin transferase</fullName>
        <ecNumber evidence="4">2.3.2.27</ecNumber>
    </recommendedName>
</protein>
<gene>
    <name evidence="14" type="ORF">VFH_I238400</name>
</gene>
<dbReference type="InterPro" id="IPR044286">
    <property type="entry name" value="SINL_plant"/>
</dbReference>
<evidence type="ECO:0000256" key="7">
    <source>
        <dbReference type="ARBA" id="ARBA00022771"/>
    </source>
</evidence>
<dbReference type="Pfam" id="PF21361">
    <property type="entry name" value="Sina_ZnF"/>
    <property type="match status" value="1"/>
</dbReference>
<dbReference type="AlphaFoldDB" id="A0AAV0YLL0"/>
<keyword evidence="6" id="KW-0479">Metal-binding</keyword>
<dbReference type="FunFam" id="3.10.20.90:FF:000222">
    <property type="entry name" value="Polyubiquitin 5"/>
    <property type="match status" value="1"/>
</dbReference>
<dbReference type="Pfam" id="PF00240">
    <property type="entry name" value="ubiquitin"/>
    <property type="match status" value="1"/>
</dbReference>
<dbReference type="InterPro" id="IPR049548">
    <property type="entry name" value="Sina-like_RING"/>
</dbReference>
<dbReference type="InterPro" id="IPR029071">
    <property type="entry name" value="Ubiquitin-like_domsf"/>
</dbReference>
<dbReference type="EC" id="2.3.2.27" evidence="4"/>
<dbReference type="InterPro" id="IPR013010">
    <property type="entry name" value="Znf_SIAH"/>
</dbReference>
<reference evidence="14 15" key="1">
    <citation type="submission" date="2023-01" db="EMBL/GenBank/DDBJ databases">
        <authorList>
            <person name="Kreplak J."/>
        </authorList>
    </citation>
    <scope>NUCLEOTIDE SEQUENCE [LARGE SCALE GENOMIC DNA]</scope>
</reference>
<dbReference type="InterPro" id="IPR013083">
    <property type="entry name" value="Znf_RING/FYVE/PHD"/>
</dbReference>
<evidence type="ECO:0000256" key="6">
    <source>
        <dbReference type="ARBA" id="ARBA00022723"/>
    </source>
</evidence>
<comment type="similarity">
    <text evidence="3">Belongs to the SINA (Seven in absentia) family.</text>
</comment>
<dbReference type="Gene3D" id="3.30.40.10">
    <property type="entry name" value="Zinc/RING finger domain, C3HC4 (zinc finger)"/>
    <property type="match status" value="1"/>
</dbReference>
<comment type="function">
    <text evidence="10">E3 ubiquitin-protein ligase that mediates ubiquitination and subsequent proteasomal degradation of target proteins. E3 ubiquitin ligases accept ubiquitin from an E2 ubiquitin-conjugating enzyme in the form of a thioester and then directly transfers the ubiquitin to targeted substrates. It probably triggers the ubiquitin-mediated degradation of different substrates.</text>
</comment>
<dbReference type="SMART" id="SM00213">
    <property type="entry name" value="UBQ"/>
    <property type="match status" value="1"/>
</dbReference>
<keyword evidence="8" id="KW-0833">Ubl conjugation pathway</keyword>
<evidence type="ECO:0000259" key="13">
    <source>
        <dbReference type="PROSITE" id="PS51081"/>
    </source>
</evidence>
<dbReference type="PROSITE" id="PS50053">
    <property type="entry name" value="UBIQUITIN_2"/>
    <property type="match status" value="1"/>
</dbReference>
<dbReference type="InterPro" id="IPR000626">
    <property type="entry name" value="Ubiquitin-like_dom"/>
</dbReference>
<dbReference type="PRINTS" id="PR00348">
    <property type="entry name" value="UBIQUITIN"/>
</dbReference>
<comment type="pathway">
    <text evidence="2">Protein modification; protein ubiquitination.</text>
</comment>
<dbReference type="PANTHER" id="PTHR46632:SF32">
    <property type="entry name" value="SIAH-TYPE DOMAIN-CONTAINING PROTEIN"/>
    <property type="match status" value="1"/>
</dbReference>
<dbReference type="SUPFAM" id="SSF49599">
    <property type="entry name" value="TRAF domain-like"/>
    <property type="match status" value="1"/>
</dbReference>
<organism evidence="14 15">
    <name type="scientific">Vicia faba</name>
    <name type="common">Broad bean</name>
    <name type="synonym">Faba vulgaris</name>
    <dbReference type="NCBI Taxonomy" id="3906"/>
    <lineage>
        <taxon>Eukaryota</taxon>
        <taxon>Viridiplantae</taxon>
        <taxon>Streptophyta</taxon>
        <taxon>Embryophyta</taxon>
        <taxon>Tracheophyta</taxon>
        <taxon>Spermatophyta</taxon>
        <taxon>Magnoliopsida</taxon>
        <taxon>eudicotyledons</taxon>
        <taxon>Gunneridae</taxon>
        <taxon>Pentapetalae</taxon>
        <taxon>rosids</taxon>
        <taxon>fabids</taxon>
        <taxon>Fabales</taxon>
        <taxon>Fabaceae</taxon>
        <taxon>Papilionoideae</taxon>
        <taxon>50 kb inversion clade</taxon>
        <taxon>NPAAA clade</taxon>
        <taxon>Hologalegina</taxon>
        <taxon>IRL clade</taxon>
        <taxon>Fabeae</taxon>
        <taxon>Vicia</taxon>
    </lineage>
</organism>
<dbReference type="PANTHER" id="PTHR46632">
    <property type="entry name" value="E3 UBIQUITIN-PROTEIN LIGASE SINA-LIKE 4"/>
    <property type="match status" value="1"/>
</dbReference>
<evidence type="ECO:0000256" key="11">
    <source>
        <dbReference type="PROSITE-ProRule" id="PRU00455"/>
    </source>
</evidence>
<accession>A0AAV0YLL0</accession>
<dbReference type="PROSITE" id="PS51081">
    <property type="entry name" value="ZF_SIAH"/>
    <property type="match status" value="1"/>
</dbReference>
<keyword evidence="9" id="KW-0862">Zinc</keyword>
<evidence type="ECO:0000256" key="10">
    <source>
        <dbReference type="ARBA" id="ARBA00024004"/>
    </source>
</evidence>
<keyword evidence="5" id="KW-0808">Transferase</keyword>
<dbReference type="GO" id="GO:0008270">
    <property type="term" value="F:zinc ion binding"/>
    <property type="evidence" value="ECO:0007669"/>
    <property type="project" value="UniProtKB-KW"/>
</dbReference>
<dbReference type="Pfam" id="PF21362">
    <property type="entry name" value="Sina_RING"/>
    <property type="match status" value="1"/>
</dbReference>
<dbReference type="Proteomes" id="UP001157006">
    <property type="component" value="Chromosome 1L"/>
</dbReference>
<evidence type="ECO:0000313" key="14">
    <source>
        <dbReference type="EMBL" id="CAI8586103.1"/>
    </source>
</evidence>
<evidence type="ECO:0000256" key="1">
    <source>
        <dbReference type="ARBA" id="ARBA00000900"/>
    </source>
</evidence>
<comment type="catalytic activity">
    <reaction evidence="1">
        <text>S-ubiquitinyl-[E2 ubiquitin-conjugating enzyme]-L-cysteine + [acceptor protein]-L-lysine = [E2 ubiquitin-conjugating enzyme]-L-cysteine + N(6)-ubiquitinyl-[acceptor protein]-L-lysine.</text>
        <dbReference type="EC" id="2.3.2.27"/>
    </reaction>
</comment>
<dbReference type="SUPFAM" id="SSF54236">
    <property type="entry name" value="Ubiquitin-like"/>
    <property type="match status" value="1"/>
</dbReference>
<keyword evidence="15" id="KW-1185">Reference proteome</keyword>
<name>A0AAV0YLL0_VICFA</name>